<dbReference type="Gene3D" id="3.40.50.1400">
    <property type="match status" value="1"/>
</dbReference>
<dbReference type="RefSeq" id="WP_055733925.1">
    <property type="nucleotide sequence ID" value="NZ_BMDY01000024.1"/>
</dbReference>
<dbReference type="InterPro" id="IPR002762">
    <property type="entry name" value="CbiX-like"/>
</dbReference>
<dbReference type="InterPro" id="IPR050963">
    <property type="entry name" value="Sirohydro_Cobaltochel/CbiX"/>
</dbReference>
<evidence type="ECO:0000313" key="4">
    <source>
        <dbReference type="Proteomes" id="UP000651977"/>
    </source>
</evidence>
<dbReference type="EMBL" id="BMDY01000024">
    <property type="protein sequence ID" value="GGB17309.1"/>
    <property type="molecule type" value="Genomic_DNA"/>
</dbReference>
<keyword evidence="4" id="KW-1185">Reference proteome</keyword>
<dbReference type="CDD" id="cd03416">
    <property type="entry name" value="CbiX_SirB_N"/>
    <property type="match status" value="1"/>
</dbReference>
<protein>
    <submittedName>
        <fullName evidence="3">Cobalamin biosynthesis protein CbiX</fullName>
    </submittedName>
</protein>
<gene>
    <name evidence="3" type="ORF">GCM10007414_33400</name>
</gene>
<evidence type="ECO:0000256" key="2">
    <source>
        <dbReference type="ARBA" id="ARBA00023239"/>
    </source>
</evidence>
<proteinExistence type="predicted"/>
<evidence type="ECO:0000313" key="3">
    <source>
        <dbReference type="EMBL" id="GGB17309.1"/>
    </source>
</evidence>
<accession>A0ABQ1I6Y5</accession>
<keyword evidence="1" id="KW-0479">Metal-binding</keyword>
<name>A0ABQ1I6Y5_9ALTE</name>
<sequence>MQALLVVAHGSRRAQSNQEVIELAAQMATSLPQFQAVEAAFLELVEPSISQKITQCYQQGINNIVIYPHFLAAGTHVVNDLPRIIEEAKQQHSGLEIKLLPHLGGFSGLSEFICQSL</sequence>
<dbReference type="PANTHER" id="PTHR33542:SF3">
    <property type="entry name" value="SIROHYDROCHLORIN FERROCHELATASE, CHLOROPLASTIC"/>
    <property type="match status" value="1"/>
</dbReference>
<evidence type="ECO:0000256" key="1">
    <source>
        <dbReference type="ARBA" id="ARBA00022723"/>
    </source>
</evidence>
<dbReference type="SUPFAM" id="SSF53800">
    <property type="entry name" value="Chelatase"/>
    <property type="match status" value="1"/>
</dbReference>
<dbReference type="PANTHER" id="PTHR33542">
    <property type="entry name" value="SIROHYDROCHLORIN FERROCHELATASE, CHLOROPLASTIC"/>
    <property type="match status" value="1"/>
</dbReference>
<organism evidence="3 4">
    <name type="scientific">Agarivorans gilvus</name>
    <dbReference type="NCBI Taxonomy" id="680279"/>
    <lineage>
        <taxon>Bacteria</taxon>
        <taxon>Pseudomonadati</taxon>
        <taxon>Pseudomonadota</taxon>
        <taxon>Gammaproteobacteria</taxon>
        <taxon>Alteromonadales</taxon>
        <taxon>Alteromonadaceae</taxon>
        <taxon>Agarivorans</taxon>
    </lineage>
</organism>
<keyword evidence="2" id="KW-0456">Lyase</keyword>
<dbReference type="Pfam" id="PF01903">
    <property type="entry name" value="CbiX"/>
    <property type="match status" value="1"/>
</dbReference>
<dbReference type="Proteomes" id="UP000651977">
    <property type="component" value="Unassembled WGS sequence"/>
</dbReference>
<reference evidence="4" key="1">
    <citation type="journal article" date="2019" name="Int. J. Syst. Evol. Microbiol.">
        <title>The Global Catalogue of Microorganisms (GCM) 10K type strain sequencing project: providing services to taxonomists for standard genome sequencing and annotation.</title>
        <authorList>
            <consortium name="The Broad Institute Genomics Platform"/>
            <consortium name="The Broad Institute Genome Sequencing Center for Infectious Disease"/>
            <person name="Wu L."/>
            <person name="Ma J."/>
        </authorList>
    </citation>
    <scope>NUCLEOTIDE SEQUENCE [LARGE SCALE GENOMIC DNA]</scope>
    <source>
        <strain evidence="4">CGMCC 1.10131</strain>
    </source>
</reference>
<comment type="caution">
    <text evidence="3">The sequence shown here is derived from an EMBL/GenBank/DDBJ whole genome shotgun (WGS) entry which is preliminary data.</text>
</comment>